<dbReference type="PANTHER" id="PTHR36447">
    <property type="entry name" value="BETA-GALACTOSIDASE GANA"/>
    <property type="match status" value="1"/>
</dbReference>
<sequence>MIKTRLPLLTLLISSSFTVHAVEPSHVDTPYFGVAYYTEYMPFERLSKDIEMMKAAHINVVRIGESTWATMEPEEGQFDFSPLDKVLDAMNQAGIKSLAHRHQRCANVNISSQYPRRTVIQPRHAILV</sequence>
<feature type="chain" id="PRO_5046684567" evidence="3">
    <location>
        <begin position="22"/>
        <end position="128"/>
    </location>
</feature>
<evidence type="ECO:0000313" key="6">
    <source>
        <dbReference type="Proteomes" id="UP001304071"/>
    </source>
</evidence>
<keyword evidence="2 5" id="KW-0326">Glycosidase</keyword>
<dbReference type="EC" id="3.2.1.23" evidence="5"/>
<organism evidence="5 6">
    <name type="scientific">Vibrio porteresiae DSM 19223</name>
    <dbReference type="NCBI Taxonomy" id="1123496"/>
    <lineage>
        <taxon>Bacteria</taxon>
        <taxon>Pseudomonadati</taxon>
        <taxon>Pseudomonadota</taxon>
        <taxon>Gammaproteobacteria</taxon>
        <taxon>Vibrionales</taxon>
        <taxon>Vibrionaceae</taxon>
        <taxon>Vibrio</taxon>
    </lineage>
</organism>
<evidence type="ECO:0000256" key="1">
    <source>
        <dbReference type="ARBA" id="ARBA00022801"/>
    </source>
</evidence>
<reference evidence="5 6" key="1">
    <citation type="submission" date="2023-11" db="EMBL/GenBank/DDBJ databases">
        <title>Plant-associative lifestyle of Vibrio porteresiae and its evolutionary dynamics.</title>
        <authorList>
            <person name="Rameshkumar N."/>
            <person name="Kirti K."/>
        </authorList>
    </citation>
    <scope>NUCLEOTIDE SEQUENCE [LARGE SCALE GENOMIC DNA]</scope>
    <source>
        <strain evidence="5 6">MSSRF30</strain>
    </source>
</reference>
<proteinExistence type="predicted"/>
<feature type="domain" description="Glycoside hydrolase family 42 N-terminal" evidence="4">
    <location>
        <begin position="36"/>
        <end position="96"/>
    </location>
</feature>
<name>A0ABZ0QGB9_9VIBR</name>
<evidence type="ECO:0000256" key="2">
    <source>
        <dbReference type="ARBA" id="ARBA00023295"/>
    </source>
</evidence>
<evidence type="ECO:0000259" key="4">
    <source>
        <dbReference type="Pfam" id="PF02449"/>
    </source>
</evidence>
<protein>
    <submittedName>
        <fullName evidence="5">Beta-galactosidase</fullName>
        <ecNumber evidence="5">3.2.1.23</ecNumber>
    </submittedName>
</protein>
<dbReference type="SUPFAM" id="SSF51445">
    <property type="entry name" value="(Trans)glycosidases"/>
    <property type="match status" value="1"/>
</dbReference>
<dbReference type="InterPro" id="IPR013529">
    <property type="entry name" value="Glyco_hydro_42_N"/>
</dbReference>
<gene>
    <name evidence="5" type="ORF">R8Z52_21755</name>
</gene>
<dbReference type="Pfam" id="PF02449">
    <property type="entry name" value="Glyco_hydro_42"/>
    <property type="match status" value="1"/>
</dbReference>
<dbReference type="Proteomes" id="UP001304071">
    <property type="component" value="Chromosome 2"/>
</dbReference>
<evidence type="ECO:0000256" key="3">
    <source>
        <dbReference type="SAM" id="SignalP"/>
    </source>
</evidence>
<feature type="signal peptide" evidence="3">
    <location>
        <begin position="1"/>
        <end position="21"/>
    </location>
</feature>
<keyword evidence="6" id="KW-1185">Reference proteome</keyword>
<keyword evidence="1 5" id="KW-0378">Hydrolase</keyword>
<accession>A0ABZ0QGB9</accession>
<dbReference type="InterPro" id="IPR017853">
    <property type="entry name" value="GH"/>
</dbReference>
<dbReference type="InterPro" id="IPR003476">
    <property type="entry name" value="Glyco_hydro_42"/>
</dbReference>
<evidence type="ECO:0000313" key="5">
    <source>
        <dbReference type="EMBL" id="WPC75554.1"/>
    </source>
</evidence>
<dbReference type="GO" id="GO:0004565">
    <property type="term" value="F:beta-galactosidase activity"/>
    <property type="evidence" value="ECO:0007669"/>
    <property type="project" value="UniProtKB-EC"/>
</dbReference>
<dbReference type="PANTHER" id="PTHR36447:SF1">
    <property type="entry name" value="BETA-GALACTOSIDASE GANA"/>
    <property type="match status" value="1"/>
</dbReference>
<dbReference type="Gene3D" id="3.20.20.80">
    <property type="entry name" value="Glycosidases"/>
    <property type="match status" value="1"/>
</dbReference>
<dbReference type="EMBL" id="CP138204">
    <property type="protein sequence ID" value="WPC75554.1"/>
    <property type="molecule type" value="Genomic_DNA"/>
</dbReference>
<dbReference type="RefSeq" id="WP_261897538.1">
    <property type="nucleotide sequence ID" value="NZ_AP024896.1"/>
</dbReference>
<keyword evidence="3" id="KW-0732">Signal</keyword>